<feature type="compositionally biased region" description="Polar residues" evidence="6">
    <location>
        <begin position="854"/>
        <end position="866"/>
    </location>
</feature>
<dbReference type="PANTHER" id="PTHR23123">
    <property type="entry name" value="PHD/F-BOX CONTAINING PROTEIN"/>
    <property type="match status" value="1"/>
</dbReference>
<keyword evidence="3" id="KW-0408">Iron</keyword>
<keyword evidence="8" id="KW-1185">Reference proteome</keyword>
<evidence type="ECO:0000256" key="3">
    <source>
        <dbReference type="ARBA" id="ARBA00023004"/>
    </source>
</evidence>
<feature type="compositionally biased region" description="Low complexity" evidence="6">
    <location>
        <begin position="675"/>
        <end position="684"/>
    </location>
</feature>
<feature type="region of interest" description="Disordered" evidence="6">
    <location>
        <begin position="675"/>
        <end position="697"/>
    </location>
</feature>
<dbReference type="SUPFAM" id="SSF51197">
    <property type="entry name" value="Clavaminate synthase-like"/>
    <property type="match status" value="1"/>
</dbReference>
<evidence type="ECO:0000256" key="5">
    <source>
        <dbReference type="ARBA" id="ARBA00023163"/>
    </source>
</evidence>
<evidence type="ECO:0000313" key="9">
    <source>
        <dbReference type="WBParaSite" id="scaffold343_cov157.g857"/>
    </source>
</evidence>
<feature type="region of interest" description="Disordered" evidence="6">
    <location>
        <begin position="824"/>
        <end position="866"/>
    </location>
</feature>
<accession>A0A915M8R9</accession>
<evidence type="ECO:0000256" key="1">
    <source>
        <dbReference type="ARBA" id="ARBA00022723"/>
    </source>
</evidence>
<feature type="region of interest" description="Disordered" evidence="6">
    <location>
        <begin position="753"/>
        <end position="800"/>
    </location>
</feature>
<dbReference type="Proteomes" id="UP000887561">
    <property type="component" value="Unplaced"/>
</dbReference>
<organism evidence="8 9">
    <name type="scientific">Meloidogyne javanica</name>
    <name type="common">Root-knot nematode worm</name>
    <dbReference type="NCBI Taxonomy" id="6303"/>
    <lineage>
        <taxon>Eukaryota</taxon>
        <taxon>Metazoa</taxon>
        <taxon>Ecdysozoa</taxon>
        <taxon>Nematoda</taxon>
        <taxon>Chromadorea</taxon>
        <taxon>Rhabditida</taxon>
        <taxon>Tylenchina</taxon>
        <taxon>Tylenchomorpha</taxon>
        <taxon>Tylenchoidea</taxon>
        <taxon>Meloidogynidae</taxon>
        <taxon>Meloidogyninae</taxon>
        <taxon>Meloidogyne</taxon>
        <taxon>Meloidogyne incognita group</taxon>
    </lineage>
</organism>
<dbReference type="AlphaFoldDB" id="A0A915M8R9"/>
<keyword evidence="1" id="KW-0479">Metal-binding</keyword>
<evidence type="ECO:0000256" key="6">
    <source>
        <dbReference type="SAM" id="MobiDB-lite"/>
    </source>
</evidence>
<dbReference type="GO" id="GO:0046872">
    <property type="term" value="F:metal ion binding"/>
    <property type="evidence" value="ECO:0007669"/>
    <property type="project" value="UniProtKB-KW"/>
</dbReference>
<evidence type="ECO:0000313" key="8">
    <source>
        <dbReference type="Proteomes" id="UP000887561"/>
    </source>
</evidence>
<dbReference type="InterPro" id="IPR050690">
    <property type="entry name" value="JHDM1_Histone_Demethylase"/>
</dbReference>
<proteinExistence type="predicted"/>
<name>A0A915M8R9_MELJA</name>
<keyword evidence="5" id="KW-0804">Transcription</keyword>
<sequence length="1023" mass="117389">MDDPEISPKLDPGDYEDRYPKRNRKSKIEDLSSLEDAELQNYIAEKPTKLPYDIDEILTAPYFEYDDVVKSIPVEDFTMDYIKSTGLTTPLFFYVPPQKLGMNMPDPNNFTVDDVLENVGRDRKIEVVEVCTQNGRLMNLSDFIDYYKFLFILYSFMNFNLRKPVNERQELLNVLSLEFSSTPLANLVSAPAFVPKIDWIDNVWPKELFKRQENLLSKSSWAREQDFSTYPKVQRYCLMSVANCFTDYHVDFGGTSVWYHILKGEKVFWLIEPTEENLKLYEEWILGGSNNSCFFGKIVNKCTRLFLKQGATLIIPSGWIHCVYTPCDSLVFGGNFLHSFSMPMQIRVSRSEDRIKIGSKYRFPHFKQIFWCYLAKVVKLATGRVYQKMPTVEAFVDKEIDFEVKSEGIEKNSEISADNIFYDNLGNSEDGTYTFNPIQLKFGDQDPDLFIPSEHYEMEYLLSLSPFEINGLHSLVRFMKRLLNSKQPEVIEGITRPAHLIMELKALLNKINSLDQLNLRKDIELSQKKSKICGFASCTIDNKNLFHEQMALNVQVPRKPKGRRNILKLAKRKQESNQPILVDGLPLPTLAAAEEPSGNGYNPIAQVVKLGHKPIASAWRRSSNMVKASLPSTSVSILKRKSSDFEQPTIESGETSTAAADSNLQIKTDLNEQPMSSAMAQSSMEIKNASDVKPVAPKKNKAKFKITRKIIEMHDDSPEFIHRSPLQRFTPINQPNNKNSTNTFEQPARVNNANWNTNVKPPTEQAQNQQSFQNQQQSFAPRRTFNNRQRFESGSRWNDSYNNDGHDQYNNFGGHSSFQNSPFYHHGGRGQQNRFSRPSEHRRQTFEQPARAKWNSSNNGKFGDNWNSSDNWRAGEWVAGESWNSNDNWKTGDNFTSMDQSSAVERVAERANTPEKNDYFEKRNDIQIEPKRQQLPEETQPIDTAVNELHQITQIMNFPCGAYPYSSVDCVNIAHIPLPPSPKSEFFHTPFTDNSVSTSTNVSSDPFTEVDQLAQLGQMMHEY</sequence>
<keyword evidence="2" id="KW-0560">Oxidoreductase</keyword>
<evidence type="ECO:0000256" key="2">
    <source>
        <dbReference type="ARBA" id="ARBA00023002"/>
    </source>
</evidence>
<dbReference type="SMART" id="SM00558">
    <property type="entry name" value="JmjC"/>
    <property type="match status" value="1"/>
</dbReference>
<feature type="region of interest" description="Disordered" evidence="6">
    <location>
        <begin position="1"/>
        <end position="29"/>
    </location>
</feature>
<keyword evidence="4" id="KW-0805">Transcription regulation</keyword>
<feature type="domain" description="JmjC" evidence="7">
    <location>
        <begin position="179"/>
        <end position="353"/>
    </location>
</feature>
<dbReference type="PROSITE" id="PS51184">
    <property type="entry name" value="JMJC"/>
    <property type="match status" value="1"/>
</dbReference>
<dbReference type="Gene3D" id="2.60.120.650">
    <property type="entry name" value="Cupin"/>
    <property type="match status" value="1"/>
</dbReference>
<dbReference type="GO" id="GO:0016491">
    <property type="term" value="F:oxidoreductase activity"/>
    <property type="evidence" value="ECO:0007669"/>
    <property type="project" value="UniProtKB-KW"/>
</dbReference>
<dbReference type="InterPro" id="IPR003347">
    <property type="entry name" value="JmjC_dom"/>
</dbReference>
<reference evidence="9" key="1">
    <citation type="submission" date="2022-11" db="UniProtKB">
        <authorList>
            <consortium name="WormBaseParasite"/>
        </authorList>
    </citation>
    <scope>IDENTIFICATION</scope>
</reference>
<evidence type="ECO:0000259" key="7">
    <source>
        <dbReference type="PROSITE" id="PS51184"/>
    </source>
</evidence>
<evidence type="ECO:0000256" key="4">
    <source>
        <dbReference type="ARBA" id="ARBA00023015"/>
    </source>
</evidence>
<feature type="compositionally biased region" description="Low complexity" evidence="6">
    <location>
        <begin position="765"/>
        <end position="780"/>
    </location>
</feature>
<protein>
    <submittedName>
        <fullName evidence="9">JmjC domain-containing protein</fullName>
    </submittedName>
</protein>
<dbReference type="WBParaSite" id="scaffold343_cov157.g857">
    <property type="protein sequence ID" value="scaffold343_cov157.g857"/>
    <property type="gene ID" value="scaffold343_cov157.g857"/>
</dbReference>